<dbReference type="STRING" id="1806994.A0A507CEG2"/>
<dbReference type="RefSeq" id="XP_031026350.1">
    <property type="nucleotide sequence ID" value="XM_031167609.1"/>
</dbReference>
<gene>
    <name evidence="3" type="ORF">SmJEL517_g01681</name>
</gene>
<evidence type="ECO:0000313" key="4">
    <source>
        <dbReference type="Proteomes" id="UP000319731"/>
    </source>
</evidence>
<evidence type="ECO:0000256" key="1">
    <source>
        <dbReference type="SAM" id="MobiDB-lite"/>
    </source>
</evidence>
<dbReference type="OrthoDB" id="196547at2759"/>
<dbReference type="InterPro" id="IPR036305">
    <property type="entry name" value="RGS_sf"/>
</dbReference>
<dbReference type="GeneID" id="42002906"/>
<organism evidence="3 4">
    <name type="scientific">Synchytrium microbalum</name>
    <dbReference type="NCBI Taxonomy" id="1806994"/>
    <lineage>
        <taxon>Eukaryota</taxon>
        <taxon>Fungi</taxon>
        <taxon>Fungi incertae sedis</taxon>
        <taxon>Chytridiomycota</taxon>
        <taxon>Chytridiomycota incertae sedis</taxon>
        <taxon>Chytridiomycetes</taxon>
        <taxon>Synchytriales</taxon>
        <taxon>Synchytriaceae</taxon>
        <taxon>Synchytrium</taxon>
    </lineage>
</organism>
<dbReference type="PROSITE" id="PS50132">
    <property type="entry name" value="RGS"/>
    <property type="match status" value="1"/>
</dbReference>
<sequence length="379" mass="42357">MNTLHRVRDHEQRVKVSALLGFDESRIIAFQIGHGSPSKLGLKLGLTIPRLKTTSETSTSYSYGTIQSPNDWRHETSTTRSTSANDIQQSMHSDQDSVGHFRRWSLPTLPSFDSIATVEAVELDSIVVVDQDVISPAAEPVNEGLSPDGISWPSSSLYGALPTRSLLASSRSVLSKSNRKLGYLFPDAPLDITIPEIEELRLPALLSSRIPLLWFLAMTLYEQNAENLLFWVDSKLFEEKVHSNRDNSAEVIFHTYLASDAALEINVSHRCLRVVVDGVRKGTRTCFARAREEVLANLEMAFSRFYPSHPLYVLMSTDLGFSRVASNQSISKIKQVLITALVEHPVHENMPSQIRRRNEYLHAKVKAVAAELSYGTLNL</sequence>
<dbReference type="Gene3D" id="1.10.167.10">
    <property type="entry name" value="Regulator of G-protein Signalling 4, domain 2"/>
    <property type="match status" value="1"/>
</dbReference>
<comment type="caution">
    <text evidence="3">The sequence shown here is derived from an EMBL/GenBank/DDBJ whole genome shotgun (WGS) entry which is preliminary data.</text>
</comment>
<keyword evidence="4" id="KW-1185">Reference proteome</keyword>
<dbReference type="CDD" id="cd07440">
    <property type="entry name" value="RGS"/>
    <property type="match status" value="1"/>
</dbReference>
<reference evidence="3 4" key="1">
    <citation type="journal article" date="2019" name="Sci. Rep.">
        <title>Comparative genomics of chytrid fungi reveal insights into the obligate biotrophic and pathogenic lifestyle of Synchytrium endobioticum.</title>
        <authorList>
            <person name="van de Vossenberg B.T.L.H."/>
            <person name="Warris S."/>
            <person name="Nguyen H.D.T."/>
            <person name="van Gent-Pelzer M.P.E."/>
            <person name="Joly D.L."/>
            <person name="van de Geest H.C."/>
            <person name="Bonants P.J.M."/>
            <person name="Smith D.S."/>
            <person name="Levesque C.A."/>
            <person name="van der Lee T.A.J."/>
        </authorList>
    </citation>
    <scope>NUCLEOTIDE SEQUENCE [LARGE SCALE GENOMIC DNA]</scope>
    <source>
        <strain evidence="3 4">JEL517</strain>
    </source>
</reference>
<dbReference type="InterPro" id="IPR016137">
    <property type="entry name" value="RGS"/>
</dbReference>
<evidence type="ECO:0000313" key="3">
    <source>
        <dbReference type="EMBL" id="TPX35965.1"/>
    </source>
</evidence>
<feature type="domain" description="RGS" evidence="2">
    <location>
        <begin position="201"/>
        <end position="299"/>
    </location>
</feature>
<accession>A0A507CEG2</accession>
<feature type="compositionally biased region" description="Polar residues" evidence="1">
    <location>
        <begin position="78"/>
        <end position="92"/>
    </location>
</feature>
<dbReference type="EMBL" id="QEAO01000006">
    <property type="protein sequence ID" value="TPX35965.1"/>
    <property type="molecule type" value="Genomic_DNA"/>
</dbReference>
<dbReference type="SMART" id="SM00315">
    <property type="entry name" value="RGS"/>
    <property type="match status" value="1"/>
</dbReference>
<feature type="region of interest" description="Disordered" evidence="1">
    <location>
        <begin position="60"/>
        <end position="92"/>
    </location>
</feature>
<proteinExistence type="predicted"/>
<dbReference type="Proteomes" id="UP000319731">
    <property type="component" value="Unassembled WGS sequence"/>
</dbReference>
<dbReference type="InterPro" id="IPR044926">
    <property type="entry name" value="RGS_subdomain_2"/>
</dbReference>
<evidence type="ECO:0000259" key="2">
    <source>
        <dbReference type="PROSITE" id="PS50132"/>
    </source>
</evidence>
<dbReference type="SUPFAM" id="SSF48097">
    <property type="entry name" value="Regulator of G-protein signaling, RGS"/>
    <property type="match status" value="1"/>
</dbReference>
<protein>
    <recommendedName>
        <fullName evidence="2">RGS domain-containing protein</fullName>
    </recommendedName>
</protein>
<dbReference type="AlphaFoldDB" id="A0A507CEG2"/>
<name>A0A507CEG2_9FUNG</name>
<dbReference type="Pfam" id="PF00615">
    <property type="entry name" value="RGS"/>
    <property type="match status" value="1"/>
</dbReference>